<dbReference type="PANTHER" id="PTHR30050:SF4">
    <property type="entry name" value="ATP-BINDING PROTEIN RV3427C IN INSERTION SEQUENCE-RELATED"/>
    <property type="match status" value="1"/>
</dbReference>
<proteinExistence type="inferred from homology"/>
<dbReference type="PIRSF" id="PIRSF003073">
    <property type="entry name" value="DNAC_TnpB_IstB"/>
    <property type="match status" value="1"/>
</dbReference>
<gene>
    <name evidence="5" type="ORF">SAMN05660652_01105</name>
</gene>
<dbReference type="GO" id="GO:0005524">
    <property type="term" value="F:ATP binding"/>
    <property type="evidence" value="ECO:0007669"/>
    <property type="project" value="UniProtKB-KW"/>
</dbReference>
<dbReference type="InterPro" id="IPR047661">
    <property type="entry name" value="IstB"/>
</dbReference>
<evidence type="ECO:0000256" key="3">
    <source>
        <dbReference type="ARBA" id="ARBA00022840"/>
    </source>
</evidence>
<dbReference type="Gene3D" id="3.40.50.300">
    <property type="entry name" value="P-loop containing nucleotide triphosphate hydrolases"/>
    <property type="match status" value="1"/>
</dbReference>
<dbReference type="SMART" id="SM00382">
    <property type="entry name" value="AAA"/>
    <property type="match status" value="1"/>
</dbReference>
<organism evidence="5 6">
    <name type="scientific">Propionivibrio dicarboxylicus</name>
    <dbReference type="NCBI Taxonomy" id="83767"/>
    <lineage>
        <taxon>Bacteria</taxon>
        <taxon>Pseudomonadati</taxon>
        <taxon>Pseudomonadota</taxon>
        <taxon>Betaproteobacteria</taxon>
        <taxon>Rhodocyclales</taxon>
        <taxon>Rhodocyclaceae</taxon>
        <taxon>Propionivibrio</taxon>
    </lineage>
</organism>
<accession>A0A1G7Z8Q0</accession>
<evidence type="ECO:0000313" key="5">
    <source>
        <dbReference type="EMBL" id="SDH05054.1"/>
    </source>
</evidence>
<keyword evidence="6" id="KW-1185">Reference proteome</keyword>
<sequence>MLTHHSLTQLKTLRLDGMARAFEDQLGQPGATALSFEDRFAMIVDREIAFRDSKRLTRLLKQAKLKVGGACLEDVDYRPGRGLDKGLLASLGGGDWIRHHHNCMITGSTGSGKTWLACALGNAACRQGFSALYIRLPRLFEELRIAHGDGSFTRRLAALAKTDLLLIDDWGLAPPSATERSDLLEILDDRVGTRSTVITSQLPVEHWHEYLGEPTLADAILDRILHAAHRLPLAGESMRKAKPA</sequence>
<name>A0A1G7Z8Q0_9RHOO</name>
<dbReference type="GO" id="GO:0006260">
    <property type="term" value="P:DNA replication"/>
    <property type="evidence" value="ECO:0007669"/>
    <property type="project" value="TreeGrafter"/>
</dbReference>
<protein>
    <submittedName>
        <fullName evidence="5">DNA replication protein DnaC</fullName>
    </submittedName>
</protein>
<dbReference type="InterPro" id="IPR028350">
    <property type="entry name" value="DNAC/IstB-like"/>
</dbReference>
<dbReference type="InterPro" id="IPR027417">
    <property type="entry name" value="P-loop_NTPase"/>
</dbReference>
<dbReference type="SUPFAM" id="SSF52540">
    <property type="entry name" value="P-loop containing nucleoside triphosphate hydrolases"/>
    <property type="match status" value="1"/>
</dbReference>
<dbReference type="NCBIfam" id="NF038214">
    <property type="entry name" value="IS21_help_AAA"/>
    <property type="match status" value="1"/>
</dbReference>
<dbReference type="InterPro" id="IPR003593">
    <property type="entry name" value="AAA+_ATPase"/>
</dbReference>
<dbReference type="EMBL" id="FNCY01000003">
    <property type="protein sequence ID" value="SDH05054.1"/>
    <property type="molecule type" value="Genomic_DNA"/>
</dbReference>
<dbReference type="STRING" id="83767.SAMN05660652_01105"/>
<feature type="domain" description="AAA+ ATPase" evidence="4">
    <location>
        <begin position="99"/>
        <end position="231"/>
    </location>
</feature>
<dbReference type="Proteomes" id="UP000198607">
    <property type="component" value="Unassembled WGS sequence"/>
</dbReference>
<dbReference type="Pfam" id="PF01695">
    <property type="entry name" value="IstB_IS21"/>
    <property type="match status" value="1"/>
</dbReference>
<reference evidence="5 6" key="1">
    <citation type="submission" date="2016-10" db="EMBL/GenBank/DDBJ databases">
        <authorList>
            <person name="de Groot N.N."/>
        </authorList>
    </citation>
    <scope>NUCLEOTIDE SEQUENCE [LARGE SCALE GENOMIC DNA]</scope>
    <source>
        <strain evidence="5 6">DSM 5885</strain>
    </source>
</reference>
<dbReference type="AlphaFoldDB" id="A0A1G7Z8Q0"/>
<dbReference type="CDD" id="cd00009">
    <property type="entry name" value="AAA"/>
    <property type="match status" value="1"/>
</dbReference>
<keyword evidence="3" id="KW-0067">ATP-binding</keyword>
<evidence type="ECO:0000256" key="1">
    <source>
        <dbReference type="ARBA" id="ARBA00008059"/>
    </source>
</evidence>
<evidence type="ECO:0000313" key="6">
    <source>
        <dbReference type="Proteomes" id="UP000198607"/>
    </source>
</evidence>
<dbReference type="PANTHER" id="PTHR30050">
    <property type="entry name" value="CHROMOSOMAL REPLICATION INITIATOR PROTEIN DNAA"/>
    <property type="match status" value="1"/>
</dbReference>
<dbReference type="OrthoDB" id="8150723at2"/>
<evidence type="ECO:0000259" key="4">
    <source>
        <dbReference type="SMART" id="SM00382"/>
    </source>
</evidence>
<keyword evidence="2" id="KW-0547">Nucleotide-binding</keyword>
<dbReference type="RefSeq" id="WP_091934975.1">
    <property type="nucleotide sequence ID" value="NZ_FNCY01000003.1"/>
</dbReference>
<evidence type="ECO:0000256" key="2">
    <source>
        <dbReference type="ARBA" id="ARBA00022741"/>
    </source>
</evidence>
<dbReference type="InterPro" id="IPR002611">
    <property type="entry name" value="IstB_ATP-bd"/>
</dbReference>
<comment type="similarity">
    <text evidence="1">Belongs to the IS21/IS1162 putative ATP-binding protein family.</text>
</comment>